<dbReference type="InterPro" id="IPR006710">
    <property type="entry name" value="Glyco_hydro_43"/>
</dbReference>
<keyword evidence="3" id="KW-0378">Hydrolase</keyword>
<dbReference type="EMBL" id="FMWK01000002">
    <property type="protein sequence ID" value="SCZ77079.1"/>
    <property type="molecule type" value="Genomic_DNA"/>
</dbReference>
<gene>
    <name evidence="12" type="ORF">SAMN02910350_00593</name>
</gene>
<organism evidence="12 13">
    <name type="scientific">Pseudobutyrivibrio xylanivorans</name>
    <dbReference type="NCBI Taxonomy" id="185007"/>
    <lineage>
        <taxon>Bacteria</taxon>
        <taxon>Bacillati</taxon>
        <taxon>Bacillota</taxon>
        <taxon>Clostridia</taxon>
        <taxon>Lachnospirales</taxon>
        <taxon>Lachnospiraceae</taxon>
        <taxon>Pseudobutyrivibrio</taxon>
    </lineage>
</organism>
<evidence type="ECO:0000256" key="8">
    <source>
        <dbReference type="SAM" id="Phobius"/>
    </source>
</evidence>
<feature type="compositionally biased region" description="Low complexity" evidence="7">
    <location>
        <begin position="1099"/>
        <end position="1127"/>
    </location>
</feature>
<evidence type="ECO:0000313" key="13">
    <source>
        <dbReference type="Proteomes" id="UP000199428"/>
    </source>
</evidence>
<dbReference type="Pfam" id="PF13385">
    <property type="entry name" value="Laminin_G_3"/>
    <property type="match status" value="1"/>
</dbReference>
<feature type="compositionally biased region" description="Acidic residues" evidence="7">
    <location>
        <begin position="1176"/>
        <end position="1191"/>
    </location>
</feature>
<feature type="active site" description="Proton donor" evidence="5">
    <location>
        <position position="303"/>
    </location>
</feature>
<feature type="region of interest" description="Disordered" evidence="7">
    <location>
        <begin position="956"/>
        <end position="998"/>
    </location>
</feature>
<dbReference type="AlphaFoldDB" id="A0A1G5RUR8"/>
<keyword evidence="9" id="KW-0732">Signal</keyword>
<keyword evidence="8" id="KW-0472">Membrane</keyword>
<evidence type="ECO:0000259" key="11">
    <source>
        <dbReference type="Pfam" id="PF20578"/>
    </source>
</evidence>
<keyword evidence="4" id="KW-0326">Glycosidase</keyword>
<name>A0A1G5RUR8_PSEXY</name>
<dbReference type="Pfam" id="PF04616">
    <property type="entry name" value="Glyco_hydro_43"/>
    <property type="match status" value="1"/>
</dbReference>
<feature type="chain" id="PRO_5039009883" evidence="9">
    <location>
        <begin position="22"/>
        <end position="1254"/>
    </location>
</feature>
<evidence type="ECO:0000256" key="1">
    <source>
        <dbReference type="ARBA" id="ARBA00004834"/>
    </source>
</evidence>
<evidence type="ECO:0000256" key="6">
    <source>
        <dbReference type="PIRSR" id="PIRSR606710-2"/>
    </source>
</evidence>
<keyword evidence="8" id="KW-0812">Transmembrane</keyword>
<dbReference type="InterPro" id="IPR013320">
    <property type="entry name" value="ConA-like_dom_sf"/>
</dbReference>
<protein>
    <submittedName>
        <fullName evidence="12">Beta-xylosidase</fullName>
    </submittedName>
</protein>
<dbReference type="InterPro" id="IPR023296">
    <property type="entry name" value="Glyco_hydro_beta-prop_sf"/>
</dbReference>
<dbReference type="Gene3D" id="2.40.128.10">
    <property type="match status" value="1"/>
</dbReference>
<comment type="similarity">
    <text evidence="2">Belongs to the glycosyl hydrolase 43 family.</text>
</comment>
<dbReference type="Gene3D" id="2.60.120.200">
    <property type="match status" value="1"/>
</dbReference>
<evidence type="ECO:0000256" key="9">
    <source>
        <dbReference type="SAM" id="SignalP"/>
    </source>
</evidence>
<dbReference type="Pfam" id="PF16369">
    <property type="entry name" value="GH43_C"/>
    <property type="match status" value="1"/>
</dbReference>
<feature type="active site" description="Proton acceptor" evidence="5">
    <location>
        <position position="44"/>
    </location>
</feature>
<feature type="compositionally biased region" description="Acidic residues" evidence="7">
    <location>
        <begin position="956"/>
        <end position="965"/>
    </location>
</feature>
<feature type="compositionally biased region" description="Acidic residues" evidence="7">
    <location>
        <begin position="1067"/>
        <end position="1080"/>
    </location>
</feature>
<feature type="domain" description="Extracellular endo-alpha-(1-&gt;5)-L-arabinanase C-terminal" evidence="10">
    <location>
        <begin position="433"/>
        <end position="537"/>
    </location>
</feature>
<evidence type="ECO:0000256" key="4">
    <source>
        <dbReference type="ARBA" id="ARBA00023295"/>
    </source>
</evidence>
<dbReference type="Pfam" id="PF20578">
    <property type="entry name" value="aBig_2"/>
    <property type="match status" value="1"/>
</dbReference>
<feature type="site" description="Important for catalytic activity, responsible for pKa modulation of the active site Glu and correct orientation of both the proton donor and substrate" evidence="6">
    <location>
        <position position="235"/>
    </location>
</feature>
<evidence type="ECO:0000256" key="2">
    <source>
        <dbReference type="ARBA" id="ARBA00009865"/>
    </source>
</evidence>
<evidence type="ECO:0000313" key="12">
    <source>
        <dbReference type="EMBL" id="SCZ77079.1"/>
    </source>
</evidence>
<feature type="region of interest" description="Disordered" evidence="7">
    <location>
        <begin position="1065"/>
        <end position="1127"/>
    </location>
</feature>
<dbReference type="Proteomes" id="UP000199428">
    <property type="component" value="Unassembled WGS sequence"/>
</dbReference>
<dbReference type="InterPro" id="IPR032291">
    <property type="entry name" value="Abn2_C"/>
</dbReference>
<evidence type="ECO:0000256" key="3">
    <source>
        <dbReference type="ARBA" id="ARBA00022801"/>
    </source>
</evidence>
<evidence type="ECO:0000256" key="7">
    <source>
        <dbReference type="SAM" id="MobiDB-lite"/>
    </source>
</evidence>
<feature type="domain" description="Atrophied bacterial Ig" evidence="11">
    <location>
        <begin position="564"/>
        <end position="625"/>
    </location>
</feature>
<dbReference type="RefSeq" id="WP_090161089.1">
    <property type="nucleotide sequence ID" value="NZ_FMWK01000002.1"/>
</dbReference>
<dbReference type="SUPFAM" id="SSF75005">
    <property type="entry name" value="Arabinanase/levansucrase/invertase"/>
    <property type="match status" value="1"/>
</dbReference>
<dbReference type="InterPro" id="IPR046780">
    <property type="entry name" value="aBig_2"/>
</dbReference>
<dbReference type="InterPro" id="IPR050727">
    <property type="entry name" value="GH43_arabinanases"/>
</dbReference>
<feature type="compositionally biased region" description="Acidic residues" evidence="7">
    <location>
        <begin position="973"/>
        <end position="988"/>
    </location>
</feature>
<accession>A0A1G5RUR8</accession>
<dbReference type="Gene3D" id="2.115.10.20">
    <property type="entry name" value="Glycosyl hydrolase domain, family 43"/>
    <property type="match status" value="1"/>
</dbReference>
<dbReference type="PANTHER" id="PTHR43301">
    <property type="entry name" value="ARABINAN ENDO-1,5-ALPHA-L-ARABINOSIDASE"/>
    <property type="match status" value="1"/>
</dbReference>
<dbReference type="GO" id="GO:0005975">
    <property type="term" value="P:carbohydrate metabolic process"/>
    <property type="evidence" value="ECO:0007669"/>
    <property type="project" value="InterPro"/>
</dbReference>
<feature type="region of interest" description="Disordered" evidence="7">
    <location>
        <begin position="1160"/>
        <end position="1209"/>
    </location>
</feature>
<feature type="signal peptide" evidence="9">
    <location>
        <begin position="1"/>
        <end position="21"/>
    </location>
</feature>
<dbReference type="GO" id="GO:0004553">
    <property type="term" value="F:hydrolase activity, hydrolyzing O-glycosyl compounds"/>
    <property type="evidence" value="ECO:0007669"/>
    <property type="project" value="InterPro"/>
</dbReference>
<evidence type="ECO:0000256" key="5">
    <source>
        <dbReference type="PIRSR" id="PIRSR606710-1"/>
    </source>
</evidence>
<reference evidence="12 13" key="1">
    <citation type="submission" date="2016-10" db="EMBL/GenBank/DDBJ databases">
        <authorList>
            <person name="de Groot N.N."/>
        </authorList>
    </citation>
    <scope>NUCLEOTIDE SEQUENCE [LARGE SCALE GENOMIC DNA]</scope>
    <source>
        <strain evidence="12 13">DSM 10317</strain>
    </source>
</reference>
<sequence>MKKMKKAVALGLSIVMATSGAQLTGLGAMKAEAASNISRVSVHDPSIFAEDGKYYVFGSHIATASSDDLVNWTQVSRDYQDVSGNVIYGNLRENLAESFKWAGYDDGDCAGGNYAVWAPDVIYNPDYVWEDGSKGAYMLYYSASSTWRRSCIGYMVSKSYDGGYQYGGTVVYSGFTNTGSVNYDGNSKRDTTYTNDYLPFNDLIADGVIDGDVSTWKCFNKDGSWNNNYAPNAIDPTLFFDATGEHLYMVYGSWSGGLFILELDKTTGEAIYPGTDGVEETSGNYVDRYFGVHIAGGNHQSGEGPYIEYDKNTGYYYMFETYGGLTTTGGYNMRLFRSKNVFGPYVDPAGNEAGGSGVNCYKYGVKLIGNYQFYGQPGYRAAGHNSAMITDDGKYYLFYHQRFLDSSRGEGHEVRVRQQFLNEDEWLVTAVYENRNEQIQKYTKDDVIGSYEFVNHGNAEKDGSMISTESVTLNEDGTISGDETGSWTMADAADYTYVTLNIGDATYKGVFFEQTNDNDEKTMTFTAIGNNNLAVWGSKFEESEDLVVGKVIDQLAGMLPDTTRENISLPKTLSGATITWNSDTPSILSNEGVVSVPSVDTKVKLTAKITCGAESRTAEYEIMVYDGPHIIAGYDFENVDGTSVSATGASVVGGNATLMGTASVINDETRGEVLKVENSEGNKQVNYLSLPNELFKDIDKSGYTVSMWVNIDASTWEHSALFEADMVSGGAVTGNYPMTRIGANLIGRINANDYSDAVPGIAYGELTGKWQLVTYTVDTKGIKVYLNGNQIVYDKKDISNCFSGKNAAIQNANHIMVGAGDIWSDEDCRNALFDDVRIYDTALTASEISSLYDATSMDNKEDEPKEPEHKVKPIAEEEPDAEGMTKLYIRLEDDEFYEEANVYAVDADGNPVGFGEEPGKAMVHIGNGWYSVNVPNELLASEADEEKIEQIEISETEEDLEEEIKEESKEENKEDSEDAEQEILDAESEETKSEEIPTEETILDKVEEVIEELVDEIKSAFSPIEVKAAESNIFVDGVTLSVNNGKGYSIVGANSLFTMVRPSAEELMQEESEEPAEVPVEEPAHSEPAPTPQPAAGNQTAQPAPSNQSSSSSSNSASTAVSAQPAANNTVTTVAEAQVPLAGDTKIASNKANKVIKTKATKSTTDTTEEKLSEEANTEETEENDTAENTEEAAVASGESEKSVTEEAIEDEEVAKAALEEEINSNGFGIVPIVIIILIAFGGATTAYLLRKNK</sequence>
<comment type="pathway">
    <text evidence="1">Glycan metabolism; L-arabinan degradation.</text>
</comment>
<feature type="transmembrane region" description="Helical" evidence="8">
    <location>
        <begin position="1228"/>
        <end position="1250"/>
    </location>
</feature>
<dbReference type="SUPFAM" id="SSF49899">
    <property type="entry name" value="Concanavalin A-like lectins/glucanases"/>
    <property type="match status" value="1"/>
</dbReference>
<proteinExistence type="inferred from homology"/>
<dbReference type="PANTHER" id="PTHR43301:SF3">
    <property type="entry name" value="ARABINAN ENDO-1,5-ALPHA-L-ARABINOSIDASE A-RELATED"/>
    <property type="match status" value="1"/>
</dbReference>
<evidence type="ECO:0000259" key="10">
    <source>
        <dbReference type="Pfam" id="PF16369"/>
    </source>
</evidence>
<keyword evidence="8" id="KW-1133">Transmembrane helix</keyword>